<dbReference type="PRINTS" id="PR00422">
    <property type="entry name" value="TRANSFERRIN"/>
</dbReference>
<keyword evidence="2" id="KW-1133">Transmembrane helix</keyword>
<evidence type="ECO:0000313" key="6">
    <source>
        <dbReference type="Proteomes" id="UP001205105"/>
    </source>
</evidence>
<feature type="chain" id="PRO_5042105655" description="Transferrin-like domain-containing protein" evidence="3">
    <location>
        <begin position="28"/>
        <end position="826"/>
    </location>
</feature>
<dbReference type="SMART" id="SM00094">
    <property type="entry name" value="TR_FER"/>
    <property type="match status" value="2"/>
</dbReference>
<reference evidence="5" key="1">
    <citation type="submission" date="2020-11" db="EMBL/GenBank/DDBJ databases">
        <title>Chlorella ohadii genome sequencing and assembly.</title>
        <authorList>
            <person name="Murik O."/>
            <person name="Treves H."/>
            <person name="Kedem I."/>
            <person name="Shotland Y."/>
            <person name="Kaplan A."/>
        </authorList>
    </citation>
    <scope>NUCLEOTIDE SEQUENCE</scope>
    <source>
        <strain evidence="5">1</strain>
    </source>
</reference>
<comment type="caution">
    <text evidence="5">The sequence shown here is derived from an EMBL/GenBank/DDBJ whole genome shotgun (WGS) entry which is preliminary data.</text>
</comment>
<organism evidence="5 6">
    <name type="scientific">Chlorella ohadii</name>
    <dbReference type="NCBI Taxonomy" id="2649997"/>
    <lineage>
        <taxon>Eukaryota</taxon>
        <taxon>Viridiplantae</taxon>
        <taxon>Chlorophyta</taxon>
        <taxon>core chlorophytes</taxon>
        <taxon>Trebouxiophyceae</taxon>
        <taxon>Chlorellales</taxon>
        <taxon>Chlorellaceae</taxon>
        <taxon>Chlorella clade</taxon>
        <taxon>Chlorella</taxon>
    </lineage>
</organism>
<feature type="transmembrane region" description="Helical" evidence="2">
    <location>
        <begin position="777"/>
        <end position="801"/>
    </location>
</feature>
<evidence type="ECO:0000256" key="3">
    <source>
        <dbReference type="SAM" id="SignalP"/>
    </source>
</evidence>
<evidence type="ECO:0000259" key="4">
    <source>
        <dbReference type="PROSITE" id="PS51408"/>
    </source>
</evidence>
<sequence>MPSRGMCTSPLAACALALALLVGSAHCRTLLQGGGTQVRWCIPEAANAALVASCTAAVAGANTQGVTFSCVAGGSEEACLEAIRNRTADLLTLGAASGARGMLKANDEFGLQPIVAEFYGALTGANYYSVALVDASFCTAGVTLASLKGKRACHTGYRRTAGWTLPIGLLAEENIMPAVNSNANVNADAESAAAFFSAVCAAGDTGALTSGGKWDGVCSACKGDCTAQDPYFDYPGAVRCLMEGAGDVAFTKHSTPLEVARDGSSPEAWATKNKGDLRLLCPSGGCKTLEEFQSCNIATAPAYAVMTRADFRSSAGGQAAREALVAAGRNATWLASVKNLGGIEGFPFSEDTESLLGIEADFDQYFGPGTRAGYEGIQKLDATPQTASGSGTAPTTAAPSAPATTSGGSAATTMRWCVPFAADNAFLQTCTTAVARGNTNGVSFTCVAGGSNEACLDLISRGGADLLLLGGTEQVPANEKYGLEPIVAEFYGDLQGASYYSVAVVNKEFCTDGVTLANLKGKRSCHTGYRRTAGWTLPVGYLVQEGVIPRVDGNDGVQADAESVASFFSAVCAAGTNAAGPMLGGGAWSGMCTGCKGDCSSNDPFFDYDGTLRCLMEGADVAFTKHTTVLEVPTDGSAPAPWATKKKDDLRLLCPSGGCATVDQYERCNIAKSPARAVFSRKDMQNSDMGKAVKDALVAGGSGLVDALTNIGGRENFIFGETAQGLLPVEVPFLQYYGANTKASYDGITSLDALSNSLTGNAAAPSSGGSSGVSSGAAAGIGIGCAVAGVLLGALGMMMFAKRKGGWQRHNDALSATGAGSEAYKL</sequence>
<gene>
    <name evidence="5" type="ORF">COHA_009895</name>
</gene>
<evidence type="ECO:0000256" key="1">
    <source>
        <dbReference type="SAM" id="MobiDB-lite"/>
    </source>
</evidence>
<accession>A0AAD5DHD4</accession>
<dbReference type="SUPFAM" id="SSF53850">
    <property type="entry name" value="Periplasmic binding protein-like II"/>
    <property type="match status" value="2"/>
</dbReference>
<dbReference type="EMBL" id="JADXDR010000198">
    <property type="protein sequence ID" value="KAI7836214.1"/>
    <property type="molecule type" value="Genomic_DNA"/>
</dbReference>
<evidence type="ECO:0000313" key="5">
    <source>
        <dbReference type="EMBL" id="KAI7836214.1"/>
    </source>
</evidence>
<dbReference type="GO" id="GO:0005769">
    <property type="term" value="C:early endosome"/>
    <property type="evidence" value="ECO:0007669"/>
    <property type="project" value="TreeGrafter"/>
</dbReference>
<dbReference type="PROSITE" id="PS51408">
    <property type="entry name" value="TRANSFERRIN_LIKE_4"/>
    <property type="match status" value="2"/>
</dbReference>
<evidence type="ECO:0000256" key="2">
    <source>
        <dbReference type="SAM" id="Phobius"/>
    </source>
</evidence>
<dbReference type="Proteomes" id="UP001205105">
    <property type="component" value="Unassembled WGS sequence"/>
</dbReference>
<feature type="domain" description="Transferrin-like" evidence="4">
    <location>
        <begin position="38"/>
        <end position="379"/>
    </location>
</feature>
<keyword evidence="6" id="KW-1185">Reference proteome</keyword>
<dbReference type="InterPro" id="IPR001156">
    <property type="entry name" value="Transferrin-like_dom"/>
</dbReference>
<feature type="compositionally biased region" description="Low complexity" evidence="1">
    <location>
        <begin position="386"/>
        <end position="407"/>
    </location>
</feature>
<dbReference type="GO" id="GO:0005886">
    <property type="term" value="C:plasma membrane"/>
    <property type="evidence" value="ECO:0007669"/>
    <property type="project" value="TreeGrafter"/>
</dbReference>
<keyword evidence="2" id="KW-0472">Membrane</keyword>
<keyword evidence="2" id="KW-0812">Transmembrane</keyword>
<dbReference type="Gene3D" id="3.40.190.10">
    <property type="entry name" value="Periplasmic binding protein-like II"/>
    <property type="match status" value="4"/>
</dbReference>
<dbReference type="Pfam" id="PF00405">
    <property type="entry name" value="Transferrin"/>
    <property type="match status" value="2"/>
</dbReference>
<dbReference type="GO" id="GO:0055037">
    <property type="term" value="C:recycling endosome"/>
    <property type="evidence" value="ECO:0007669"/>
    <property type="project" value="TreeGrafter"/>
</dbReference>
<dbReference type="GO" id="GO:0006826">
    <property type="term" value="P:iron ion transport"/>
    <property type="evidence" value="ECO:0007669"/>
    <property type="project" value="TreeGrafter"/>
</dbReference>
<feature type="region of interest" description="Disordered" evidence="1">
    <location>
        <begin position="382"/>
        <end position="407"/>
    </location>
</feature>
<dbReference type="PANTHER" id="PTHR11485">
    <property type="entry name" value="TRANSFERRIN"/>
    <property type="match status" value="1"/>
</dbReference>
<protein>
    <recommendedName>
        <fullName evidence="4">Transferrin-like domain-containing protein</fullName>
    </recommendedName>
</protein>
<feature type="signal peptide" evidence="3">
    <location>
        <begin position="1"/>
        <end position="27"/>
    </location>
</feature>
<name>A0AAD5DHD4_9CHLO</name>
<dbReference type="CDD" id="cd13529">
    <property type="entry name" value="PBP2_transferrin"/>
    <property type="match status" value="2"/>
</dbReference>
<keyword evidence="3" id="KW-0732">Signal</keyword>
<feature type="domain" description="Transferrin-like" evidence="4">
    <location>
        <begin position="414"/>
        <end position="753"/>
    </location>
</feature>
<dbReference type="PANTHER" id="PTHR11485:SF29">
    <property type="entry name" value="TRANSFERRIN 2"/>
    <property type="match status" value="1"/>
</dbReference>
<dbReference type="AlphaFoldDB" id="A0AAD5DHD4"/>
<proteinExistence type="predicted"/>
<dbReference type="GO" id="GO:0005615">
    <property type="term" value="C:extracellular space"/>
    <property type="evidence" value="ECO:0007669"/>
    <property type="project" value="TreeGrafter"/>
</dbReference>